<evidence type="ECO:0000256" key="1">
    <source>
        <dbReference type="ARBA" id="ARBA00001946"/>
    </source>
</evidence>
<dbReference type="PATRIC" id="fig|106592.7.peg.7112"/>
<dbReference type="GO" id="GO:0071543">
    <property type="term" value="P:diphosphoinositol polyphosphate metabolic process"/>
    <property type="evidence" value="ECO:0007669"/>
    <property type="project" value="TreeGrafter"/>
</dbReference>
<dbReference type="Gene3D" id="3.90.79.10">
    <property type="entry name" value="Nucleoside Triphosphate Pyrophosphohydrolase"/>
    <property type="match status" value="1"/>
</dbReference>
<dbReference type="GO" id="GO:0005737">
    <property type="term" value="C:cytoplasm"/>
    <property type="evidence" value="ECO:0007669"/>
    <property type="project" value="TreeGrafter"/>
</dbReference>
<proteinExistence type="predicted"/>
<dbReference type="InterPro" id="IPR047198">
    <property type="entry name" value="DDP-like_NUDIX"/>
</dbReference>
<name>A0A0L8BVD3_ENSAD</name>
<keyword evidence="2" id="KW-0479">Metal-binding</keyword>
<dbReference type="InterPro" id="IPR015797">
    <property type="entry name" value="NUDIX_hydrolase-like_dom_sf"/>
</dbReference>
<evidence type="ECO:0000256" key="4">
    <source>
        <dbReference type="ARBA" id="ARBA00022842"/>
    </source>
</evidence>
<dbReference type="GO" id="GO:0034431">
    <property type="term" value="F:bis(5'-adenosyl)-hexaphosphatase activity"/>
    <property type="evidence" value="ECO:0007669"/>
    <property type="project" value="TreeGrafter"/>
</dbReference>
<dbReference type="Pfam" id="PF00293">
    <property type="entry name" value="NUDIX"/>
    <property type="match status" value="1"/>
</dbReference>
<dbReference type="GO" id="GO:0008486">
    <property type="term" value="F:diphosphoinositol-polyphosphate diphosphatase activity"/>
    <property type="evidence" value="ECO:0007669"/>
    <property type="project" value="TreeGrafter"/>
</dbReference>
<dbReference type="SUPFAM" id="SSF55811">
    <property type="entry name" value="Nudix"/>
    <property type="match status" value="1"/>
</dbReference>
<dbReference type="PANTHER" id="PTHR12629:SF0">
    <property type="entry name" value="DIPHOSPHOINOSITOL-POLYPHOSPHATE DIPHOSPHATASE"/>
    <property type="match status" value="1"/>
</dbReference>
<dbReference type="InterPro" id="IPR000086">
    <property type="entry name" value="NUDIX_hydrolase_dom"/>
</dbReference>
<dbReference type="Proteomes" id="UP000037425">
    <property type="component" value="Unassembled WGS sequence"/>
</dbReference>
<dbReference type="GO" id="GO:0046872">
    <property type="term" value="F:metal ion binding"/>
    <property type="evidence" value="ECO:0007669"/>
    <property type="project" value="UniProtKB-KW"/>
</dbReference>
<dbReference type="EMBL" id="LGAP01000007">
    <property type="protein sequence ID" value="KOF18515.1"/>
    <property type="molecule type" value="Genomic_DNA"/>
</dbReference>
<sequence>MAEQFSQTWDAVPQDAAGCSRVRVAQAGAICYRISVDSPPEVLLVASRRNGCWGIPKGRIEIGETSGVAAAREAMEEAGVKGRVSNDSIGSFVYTKDSSNLTYHLDVHLLEVRETLLDFPERQSRKLLWAPFETALQEIFHPRLRDLLRLLPGEIQMGCFVGGLRSLGSP</sequence>
<evidence type="ECO:0000256" key="3">
    <source>
        <dbReference type="ARBA" id="ARBA00022801"/>
    </source>
</evidence>
<dbReference type="GO" id="GO:1901907">
    <property type="term" value="P:diadenosine pentaphosphate catabolic process"/>
    <property type="evidence" value="ECO:0007669"/>
    <property type="project" value="TreeGrafter"/>
</dbReference>
<dbReference type="OrthoDB" id="7066910at2"/>
<reference evidence="7" key="1">
    <citation type="submission" date="2015-07" db="EMBL/GenBank/DDBJ databases">
        <title>Whole genome sequence of an Ensifer adhaerens strain isolated from a cave pool in the Wind Cave National Park.</title>
        <authorList>
            <person name="Eng W.W.H."/>
            <person name="Gan H.M."/>
            <person name="Barton H.A."/>
            <person name="Savka M.A."/>
        </authorList>
    </citation>
    <scope>NUCLEOTIDE SEQUENCE [LARGE SCALE GENOMIC DNA]</scope>
    <source>
        <strain evidence="7">SD006</strain>
    </source>
</reference>
<dbReference type="PANTHER" id="PTHR12629">
    <property type="entry name" value="DIPHOSPHOINOSITOL POLYPHOSPHATE PHOSPHOHYDROLASE"/>
    <property type="match status" value="1"/>
</dbReference>
<dbReference type="InterPro" id="IPR020084">
    <property type="entry name" value="NUDIX_hydrolase_CS"/>
</dbReference>
<dbReference type="GO" id="GO:0034432">
    <property type="term" value="F:bis(5'-adenosyl)-pentaphosphatase activity"/>
    <property type="evidence" value="ECO:0007669"/>
    <property type="project" value="TreeGrafter"/>
</dbReference>
<evidence type="ECO:0000259" key="5">
    <source>
        <dbReference type="PROSITE" id="PS51462"/>
    </source>
</evidence>
<dbReference type="RefSeq" id="WP_082366850.1">
    <property type="nucleotide sequence ID" value="NZ_LGAP01000007.1"/>
</dbReference>
<comment type="caution">
    <text evidence="6">The sequence shown here is derived from an EMBL/GenBank/DDBJ whole genome shotgun (WGS) entry which is preliminary data.</text>
</comment>
<organism evidence="6 7">
    <name type="scientific">Ensifer adhaerens</name>
    <name type="common">Sinorhizobium morelense</name>
    <dbReference type="NCBI Taxonomy" id="106592"/>
    <lineage>
        <taxon>Bacteria</taxon>
        <taxon>Pseudomonadati</taxon>
        <taxon>Pseudomonadota</taxon>
        <taxon>Alphaproteobacteria</taxon>
        <taxon>Hyphomicrobiales</taxon>
        <taxon>Rhizobiaceae</taxon>
        <taxon>Sinorhizobium/Ensifer group</taxon>
        <taxon>Ensifer</taxon>
    </lineage>
</organism>
<dbReference type="PROSITE" id="PS51462">
    <property type="entry name" value="NUDIX"/>
    <property type="match status" value="1"/>
</dbReference>
<dbReference type="CDD" id="cd04666">
    <property type="entry name" value="NUDIX_DIPP2_like_Nudt4"/>
    <property type="match status" value="1"/>
</dbReference>
<comment type="cofactor">
    <cofactor evidence="1">
        <name>Mg(2+)</name>
        <dbReference type="ChEBI" id="CHEBI:18420"/>
    </cofactor>
</comment>
<dbReference type="GO" id="GO:1901909">
    <property type="term" value="P:diadenosine hexaphosphate catabolic process"/>
    <property type="evidence" value="ECO:0007669"/>
    <property type="project" value="TreeGrafter"/>
</dbReference>
<evidence type="ECO:0000256" key="2">
    <source>
        <dbReference type="ARBA" id="ARBA00022723"/>
    </source>
</evidence>
<keyword evidence="4" id="KW-0460">Magnesium</keyword>
<dbReference type="PROSITE" id="PS00893">
    <property type="entry name" value="NUDIX_BOX"/>
    <property type="match status" value="1"/>
</dbReference>
<dbReference type="AlphaFoldDB" id="A0A0L8BVD3"/>
<evidence type="ECO:0000313" key="7">
    <source>
        <dbReference type="Proteomes" id="UP000037425"/>
    </source>
</evidence>
<gene>
    <name evidence="6" type="ORF">AC244_14285</name>
</gene>
<protein>
    <submittedName>
        <fullName evidence="6">DNA mismatch repair protein MutT</fullName>
    </submittedName>
</protein>
<accession>A0A0L8BVD3</accession>
<dbReference type="GO" id="GO:0000298">
    <property type="term" value="F:endopolyphosphatase activity"/>
    <property type="evidence" value="ECO:0007669"/>
    <property type="project" value="TreeGrafter"/>
</dbReference>
<keyword evidence="3" id="KW-0378">Hydrolase</keyword>
<evidence type="ECO:0000313" key="6">
    <source>
        <dbReference type="EMBL" id="KOF18515.1"/>
    </source>
</evidence>
<dbReference type="GO" id="GO:1901911">
    <property type="term" value="P:adenosine 5'-(hexahydrogen pentaphosphate) catabolic process"/>
    <property type="evidence" value="ECO:0007669"/>
    <property type="project" value="TreeGrafter"/>
</dbReference>
<feature type="domain" description="Nudix hydrolase" evidence="5">
    <location>
        <begin position="22"/>
        <end position="152"/>
    </location>
</feature>